<evidence type="ECO:0000259" key="5">
    <source>
        <dbReference type="PROSITE" id="PS50893"/>
    </source>
</evidence>
<evidence type="ECO:0000256" key="2">
    <source>
        <dbReference type="ARBA" id="ARBA00022448"/>
    </source>
</evidence>
<dbReference type="InterPro" id="IPR003439">
    <property type="entry name" value="ABC_transporter-like_ATP-bd"/>
</dbReference>
<dbReference type="InterPro" id="IPR003593">
    <property type="entry name" value="AAA+_ATPase"/>
</dbReference>
<keyword evidence="4 6" id="KW-0067">ATP-binding</keyword>
<dbReference type="InterPro" id="IPR017871">
    <property type="entry name" value="ABC_transporter-like_CS"/>
</dbReference>
<dbReference type="PROSITE" id="PS50893">
    <property type="entry name" value="ABC_TRANSPORTER_2"/>
    <property type="match status" value="1"/>
</dbReference>
<organism evidence="6 7">
    <name type="scientific">Streptococcus didelphis</name>
    <dbReference type="NCBI Taxonomy" id="102886"/>
    <lineage>
        <taxon>Bacteria</taxon>
        <taxon>Bacillati</taxon>
        <taxon>Bacillota</taxon>
        <taxon>Bacilli</taxon>
        <taxon>Lactobacillales</taxon>
        <taxon>Streptococcaceae</taxon>
        <taxon>Streptococcus</taxon>
    </lineage>
</organism>
<reference evidence="7" key="1">
    <citation type="submission" date="2022-10" db="EMBL/GenBank/DDBJ databases">
        <title>Streptococcus didelphis as causative of fatal infections in opossums (Didelphis albiventris).</title>
        <authorList>
            <person name="Breyer G.M."/>
            <person name="Da Silva M.E.R.J."/>
            <person name="Siqueira F.M."/>
        </authorList>
    </citation>
    <scope>NUCLEOTIDE SEQUENCE [LARGE SCALE GENOMIC DNA]</scope>
    <source>
        <strain evidence="7">LBVP101/21</strain>
    </source>
</reference>
<sequence length="234" mass="26476">MIRIENLSVSYQANQKAIDNITLTIKPNEIIGIVGPNGAGKSTLMKAILHLVDSSGKILINDQELNRSGHIIAYVEQRSDIDYNFPITVKECVSLGTYAYLGPFHKVGKREYQKVNHYLKEVGLEDFANRPINSLSGGQFQRMLMARCLIQERDFIFLDEPFVGIDSVSEDIIIKLLKELKEAGKTILIVHHDLNKVEDYFDSLILLNKKLITYGPVAEAFTKRICQKPTVRLL</sequence>
<dbReference type="Gene3D" id="3.40.50.300">
    <property type="entry name" value="P-loop containing nucleotide triphosphate hydrolases"/>
    <property type="match status" value="1"/>
</dbReference>
<evidence type="ECO:0000256" key="1">
    <source>
        <dbReference type="ARBA" id="ARBA00005417"/>
    </source>
</evidence>
<evidence type="ECO:0000256" key="4">
    <source>
        <dbReference type="ARBA" id="ARBA00022840"/>
    </source>
</evidence>
<keyword evidence="7" id="KW-1185">Reference proteome</keyword>
<proteinExistence type="inferred from homology"/>
<comment type="similarity">
    <text evidence="1">Belongs to the ABC transporter superfamily.</text>
</comment>
<dbReference type="CDD" id="cd03235">
    <property type="entry name" value="ABC_Metallic_Cations"/>
    <property type="match status" value="1"/>
</dbReference>
<evidence type="ECO:0000256" key="3">
    <source>
        <dbReference type="ARBA" id="ARBA00022741"/>
    </source>
</evidence>
<dbReference type="PROSITE" id="PS00211">
    <property type="entry name" value="ABC_TRANSPORTER_1"/>
    <property type="match status" value="1"/>
</dbReference>
<name>A0ABY9LI51_9STRE</name>
<dbReference type="PANTHER" id="PTHR42734:SF5">
    <property type="entry name" value="IRON TRANSPORT SYSTEM ATP-BINDING PROTEIN HI_0361-RELATED"/>
    <property type="match status" value="1"/>
</dbReference>
<dbReference type="SUPFAM" id="SSF52540">
    <property type="entry name" value="P-loop containing nucleoside triphosphate hydrolases"/>
    <property type="match status" value="1"/>
</dbReference>
<evidence type="ECO:0000313" key="6">
    <source>
        <dbReference type="EMBL" id="WMB28514.1"/>
    </source>
</evidence>
<keyword evidence="3" id="KW-0547">Nucleotide-binding</keyword>
<protein>
    <submittedName>
        <fullName evidence="6">Metal ABC transporter ATP-binding protein</fullName>
    </submittedName>
</protein>
<dbReference type="InterPro" id="IPR027417">
    <property type="entry name" value="P-loop_NTPase"/>
</dbReference>
<dbReference type="SMART" id="SM00382">
    <property type="entry name" value="AAA"/>
    <property type="match status" value="1"/>
</dbReference>
<dbReference type="Pfam" id="PF00005">
    <property type="entry name" value="ABC_tran"/>
    <property type="match status" value="1"/>
</dbReference>
<dbReference type="Proteomes" id="UP001238096">
    <property type="component" value="Chromosome"/>
</dbReference>
<dbReference type="PANTHER" id="PTHR42734">
    <property type="entry name" value="METAL TRANSPORT SYSTEM ATP-BINDING PROTEIN TM_0124-RELATED"/>
    <property type="match status" value="1"/>
</dbReference>
<evidence type="ECO:0000313" key="7">
    <source>
        <dbReference type="Proteomes" id="UP001238096"/>
    </source>
</evidence>
<gene>
    <name evidence="6" type="ORF">N1496_02810</name>
</gene>
<dbReference type="GO" id="GO:0005524">
    <property type="term" value="F:ATP binding"/>
    <property type="evidence" value="ECO:0007669"/>
    <property type="project" value="UniProtKB-KW"/>
</dbReference>
<feature type="domain" description="ABC transporter" evidence="5">
    <location>
        <begin position="2"/>
        <end position="234"/>
    </location>
</feature>
<dbReference type="EMBL" id="CP110509">
    <property type="protein sequence ID" value="WMB28514.1"/>
    <property type="molecule type" value="Genomic_DNA"/>
</dbReference>
<accession>A0ABY9LI51</accession>
<keyword evidence="2" id="KW-0813">Transport</keyword>
<dbReference type="InterPro" id="IPR050153">
    <property type="entry name" value="Metal_Ion_Import_ABC"/>
</dbReference>